<dbReference type="GO" id="GO:0030705">
    <property type="term" value="P:cytoskeleton-dependent intracellular transport"/>
    <property type="evidence" value="ECO:0007669"/>
    <property type="project" value="InterPro"/>
</dbReference>
<feature type="domain" description="HOOK N-terminal" evidence="4">
    <location>
        <begin position="16"/>
        <end position="160"/>
    </location>
</feature>
<sequence length="605" mass="70560">AMASDTKWSDVDVDKVNALLQWIHSLSFEGSVDVDIEKLRSGAPFGRILKMVDDQFFGIDWIAEVTKYNEDANWRLKENNLRKVYKRLGEYIHDCIGDCDFDQWNIDFEQSAREDLRGILRLLQLTVVVAFKGPNNAVFVTNIGRLSPQIQMAIKHALDEFELCTREESQSPKPLPTRDEHRRVSINHNLLYEDDDVVKSMSEEVEAMKSKLEEKDGVIKKMERKLSELQERKAEEIKEMRQKLSEREMAFTELEYEKSMLSEESKRLKEEMGDLRARLSETSRVEEDRFRREKSDLTDEIVHLKEKNEQLENRVRDCKEHMNQLKVEEQKNNAYRAQLIELDNGKETVKNLKQNIGSLQLTIEENHRDMDTLKAERDQAVADRVELREKMSVMEEEKRQLTINLSKVTFQFHNGAGLDRKPSLVEELASVTGDSHHEEELKKELAIMKERNRDLEEEVEKRRGAEEEVKILMNKCAEMTNSAVKVKMDQKEMEEKDLRIRELTVTLERMKVQHEQETRLMTSAVYEMGRQRLSGGLSEREAVTDRSGTSSSRSFFRRQNQENAFNLSVLAWLVVGVVVMGVLFAQPLSDALSHFTNRRQIPLYV</sequence>
<keyword evidence="3" id="KW-0472">Membrane</keyword>
<proteinExistence type="predicted"/>
<gene>
    <name evidence="5" type="ORF">PMAYCL1PPCAC_06654</name>
</gene>
<dbReference type="Gene3D" id="1.10.418.10">
    <property type="entry name" value="Calponin-like domain"/>
    <property type="match status" value="1"/>
</dbReference>
<dbReference type="SUPFAM" id="SSF116907">
    <property type="entry name" value="Hook domain"/>
    <property type="match status" value="1"/>
</dbReference>
<feature type="transmembrane region" description="Helical" evidence="3">
    <location>
        <begin position="564"/>
        <end position="585"/>
    </location>
</feature>
<evidence type="ECO:0000259" key="4">
    <source>
        <dbReference type="Pfam" id="PF19047"/>
    </source>
</evidence>
<dbReference type="AlphaFoldDB" id="A0AAN4ZAM5"/>
<evidence type="ECO:0000256" key="1">
    <source>
        <dbReference type="SAM" id="Coils"/>
    </source>
</evidence>
<feature type="non-terminal residue" evidence="5">
    <location>
        <position position="1"/>
    </location>
</feature>
<feature type="coiled-coil region" evidence="1">
    <location>
        <begin position="205"/>
        <end position="404"/>
    </location>
</feature>
<feature type="region of interest" description="Disordered" evidence="2">
    <location>
        <begin position="536"/>
        <end position="555"/>
    </location>
</feature>
<dbReference type="EMBL" id="BTRK01000002">
    <property type="protein sequence ID" value="GMR36459.1"/>
    <property type="molecule type" value="Genomic_DNA"/>
</dbReference>
<keyword evidence="3" id="KW-0812">Transmembrane</keyword>
<protein>
    <recommendedName>
        <fullName evidence="4">HOOK N-terminal domain-containing protein</fullName>
    </recommendedName>
</protein>
<dbReference type="CDD" id="cd22211">
    <property type="entry name" value="HkD_SF"/>
    <property type="match status" value="1"/>
</dbReference>
<evidence type="ECO:0000313" key="6">
    <source>
        <dbReference type="Proteomes" id="UP001328107"/>
    </source>
</evidence>
<evidence type="ECO:0000313" key="5">
    <source>
        <dbReference type="EMBL" id="GMR36459.1"/>
    </source>
</evidence>
<evidence type="ECO:0000256" key="2">
    <source>
        <dbReference type="SAM" id="MobiDB-lite"/>
    </source>
</evidence>
<accession>A0AAN4ZAM5</accession>
<organism evidence="5 6">
    <name type="scientific">Pristionchus mayeri</name>
    <dbReference type="NCBI Taxonomy" id="1317129"/>
    <lineage>
        <taxon>Eukaryota</taxon>
        <taxon>Metazoa</taxon>
        <taxon>Ecdysozoa</taxon>
        <taxon>Nematoda</taxon>
        <taxon>Chromadorea</taxon>
        <taxon>Rhabditida</taxon>
        <taxon>Rhabditina</taxon>
        <taxon>Diplogasteromorpha</taxon>
        <taxon>Diplogasteroidea</taxon>
        <taxon>Neodiplogasteridae</taxon>
        <taxon>Pristionchus</taxon>
    </lineage>
</organism>
<keyword evidence="3" id="KW-1133">Transmembrane helix</keyword>
<comment type="caution">
    <text evidence="5">The sequence shown here is derived from an EMBL/GenBank/DDBJ whole genome shotgun (WGS) entry which is preliminary data.</text>
</comment>
<reference evidence="6" key="1">
    <citation type="submission" date="2022-10" db="EMBL/GenBank/DDBJ databases">
        <title>Genome assembly of Pristionchus species.</title>
        <authorList>
            <person name="Yoshida K."/>
            <person name="Sommer R.J."/>
        </authorList>
    </citation>
    <scope>NUCLEOTIDE SEQUENCE [LARGE SCALE GENOMIC DNA]</scope>
    <source>
        <strain evidence="6">RS5460</strain>
    </source>
</reference>
<dbReference type="InterPro" id="IPR036872">
    <property type="entry name" value="CH_dom_sf"/>
</dbReference>
<dbReference type="InterPro" id="IPR043936">
    <property type="entry name" value="HOOK_N"/>
</dbReference>
<keyword evidence="1" id="KW-0175">Coiled coil</keyword>
<dbReference type="Proteomes" id="UP001328107">
    <property type="component" value="Unassembled WGS sequence"/>
</dbReference>
<feature type="coiled-coil region" evidence="1">
    <location>
        <begin position="438"/>
        <end position="513"/>
    </location>
</feature>
<name>A0AAN4ZAM5_9BILA</name>
<dbReference type="Pfam" id="PF19047">
    <property type="entry name" value="HOOK_N"/>
    <property type="match status" value="1"/>
</dbReference>
<feature type="compositionally biased region" description="Low complexity" evidence="2">
    <location>
        <begin position="546"/>
        <end position="555"/>
    </location>
</feature>
<keyword evidence="6" id="KW-1185">Reference proteome</keyword>
<evidence type="ECO:0000256" key="3">
    <source>
        <dbReference type="SAM" id="Phobius"/>
    </source>
</evidence>